<organism evidence="1 2">
    <name type="scientific">Streptomyces griseoloalbus</name>
    <dbReference type="NCBI Taxonomy" id="67303"/>
    <lineage>
        <taxon>Bacteria</taxon>
        <taxon>Bacillati</taxon>
        <taxon>Actinomycetota</taxon>
        <taxon>Actinomycetes</taxon>
        <taxon>Kitasatosporales</taxon>
        <taxon>Streptomycetaceae</taxon>
        <taxon>Streptomyces</taxon>
    </lineage>
</organism>
<sequence length="405" mass="43844">MANVNLIENVGLDDLATSTNTSTVNETTAATSNSNIFVTGNWFAAATTNGGKSWAHVDPFTTLPSAADGFCCDQVVVYEPSRDMWIWILQYISIPGGNNVFRVAISPGANPTAWHWWDFSPADLNATWTDLWFDYPDAAVSNNHLYITFNVFRGDFWQRAVVFKMPLSELSAGGGLTYQWWTTTTNGSLRLTQGATDSMFFADHNSGTTLRVHGWPDGSATVSTFDVEVSPWGAGPYSAPGPDGADWLGRLDPRITGAWVSGTRAGFLWSASPRSGRPMPYVKGAVIDVTTQLLVEQPDIWNAESAFAYPAACPNNAGVIGVSLFIGGGPRHPSHVVGFRDGGEWRLATTRASSNGPSVPTTWGDYLTCRRHSPNSAQWVASGFTLQGGTERTNVEPQYVHFGVS</sequence>
<evidence type="ECO:0000313" key="2">
    <source>
        <dbReference type="Proteomes" id="UP001551582"/>
    </source>
</evidence>
<keyword evidence="2" id="KW-1185">Reference proteome</keyword>
<accession>A0ABV3E3L5</accession>
<evidence type="ECO:0008006" key="3">
    <source>
        <dbReference type="Google" id="ProtNLM"/>
    </source>
</evidence>
<evidence type="ECO:0000313" key="1">
    <source>
        <dbReference type="EMBL" id="MEU9351467.1"/>
    </source>
</evidence>
<gene>
    <name evidence="1" type="ORF">AB0D65_10720</name>
</gene>
<dbReference type="EMBL" id="JBEZLS010000006">
    <property type="protein sequence ID" value="MEU9351467.1"/>
    <property type="molecule type" value="Genomic_DNA"/>
</dbReference>
<dbReference type="Proteomes" id="UP001551582">
    <property type="component" value="Unassembled WGS sequence"/>
</dbReference>
<proteinExistence type="predicted"/>
<protein>
    <recommendedName>
        <fullName evidence="3">Minor tail protein</fullName>
    </recommendedName>
</protein>
<dbReference type="RefSeq" id="WP_359978261.1">
    <property type="nucleotide sequence ID" value="NZ_JBEZLS010000006.1"/>
</dbReference>
<name>A0ABV3E3L5_9ACTN</name>
<reference evidence="1 2" key="1">
    <citation type="submission" date="2024-06" db="EMBL/GenBank/DDBJ databases">
        <title>The Natural Products Discovery Center: Release of the First 8490 Sequenced Strains for Exploring Actinobacteria Biosynthetic Diversity.</title>
        <authorList>
            <person name="Kalkreuter E."/>
            <person name="Kautsar S.A."/>
            <person name="Yang D."/>
            <person name="Bader C.D."/>
            <person name="Teijaro C.N."/>
            <person name="Fluegel L."/>
            <person name="Davis C.M."/>
            <person name="Simpson J.R."/>
            <person name="Lauterbach L."/>
            <person name="Steele A.D."/>
            <person name="Gui C."/>
            <person name="Meng S."/>
            <person name="Li G."/>
            <person name="Viehrig K."/>
            <person name="Ye F."/>
            <person name="Su P."/>
            <person name="Kiefer A.F."/>
            <person name="Nichols A."/>
            <person name="Cepeda A.J."/>
            <person name="Yan W."/>
            <person name="Fan B."/>
            <person name="Jiang Y."/>
            <person name="Adhikari A."/>
            <person name="Zheng C.-J."/>
            <person name="Schuster L."/>
            <person name="Cowan T.M."/>
            <person name="Smanski M.J."/>
            <person name="Chevrette M.G."/>
            <person name="De Carvalho L.P.S."/>
            <person name="Shen B."/>
        </authorList>
    </citation>
    <scope>NUCLEOTIDE SEQUENCE [LARGE SCALE GENOMIC DNA]</scope>
    <source>
        <strain evidence="1 2">NPDC048274</strain>
    </source>
</reference>
<comment type="caution">
    <text evidence="1">The sequence shown here is derived from an EMBL/GenBank/DDBJ whole genome shotgun (WGS) entry which is preliminary data.</text>
</comment>